<dbReference type="AlphaFoldDB" id="W2G9W8"/>
<proteinExistence type="predicted"/>
<accession>W2G9W8</accession>
<dbReference type="Proteomes" id="UP000053236">
    <property type="component" value="Unassembled WGS sequence"/>
</dbReference>
<organism evidence="1">
    <name type="scientific">Phytophthora nicotianae</name>
    <name type="common">Potato buckeye rot agent</name>
    <name type="synonym">Phytophthora parasitica</name>
    <dbReference type="NCBI Taxonomy" id="4792"/>
    <lineage>
        <taxon>Eukaryota</taxon>
        <taxon>Sar</taxon>
        <taxon>Stramenopiles</taxon>
        <taxon>Oomycota</taxon>
        <taxon>Peronosporomycetes</taxon>
        <taxon>Peronosporales</taxon>
        <taxon>Peronosporaceae</taxon>
        <taxon>Phytophthora</taxon>
    </lineage>
</organism>
<name>W2G9W8_PHYNI</name>
<dbReference type="VEuPathDB" id="FungiDB:PPTG_24974"/>
<protein>
    <submittedName>
        <fullName evidence="1">Uncharacterized protein</fullName>
    </submittedName>
</protein>
<dbReference type="EMBL" id="KI687853">
    <property type="protein sequence ID" value="ETK79724.1"/>
    <property type="molecule type" value="Genomic_DNA"/>
</dbReference>
<sequence length="47" mass="5321">MEEGFRPMDSVRGFHLRVLVTQILAHINNPTRDRAGIRSEISARSGE</sequence>
<evidence type="ECO:0000313" key="1">
    <source>
        <dbReference type="EMBL" id="ETK79724.1"/>
    </source>
</evidence>
<gene>
    <name evidence="1" type="ORF">L915_14440</name>
</gene>
<reference evidence="1" key="1">
    <citation type="submission" date="2013-11" db="EMBL/GenBank/DDBJ databases">
        <title>The Genome Sequence of Phytophthora parasitica CJ02B3.</title>
        <authorList>
            <consortium name="The Broad Institute Genomics Platform"/>
            <person name="Russ C."/>
            <person name="Tyler B."/>
            <person name="Panabieres F."/>
            <person name="Shan W."/>
            <person name="Tripathy S."/>
            <person name="Grunwald N."/>
            <person name="Machado M."/>
            <person name="Johnson C.S."/>
            <person name="Arredondo F."/>
            <person name="Hong C."/>
            <person name="Coffey M."/>
            <person name="Young S.K."/>
            <person name="Zeng Q."/>
            <person name="Gargeya S."/>
            <person name="Fitzgerald M."/>
            <person name="Abouelleil A."/>
            <person name="Alvarado L."/>
            <person name="Chapman S.B."/>
            <person name="Gainer-Dewar J."/>
            <person name="Goldberg J."/>
            <person name="Griggs A."/>
            <person name="Gujja S."/>
            <person name="Hansen M."/>
            <person name="Howarth C."/>
            <person name="Imamovic A."/>
            <person name="Ireland A."/>
            <person name="Larimer J."/>
            <person name="McCowan C."/>
            <person name="Murphy C."/>
            <person name="Pearson M."/>
            <person name="Poon T.W."/>
            <person name="Priest M."/>
            <person name="Roberts A."/>
            <person name="Saif S."/>
            <person name="Shea T."/>
            <person name="Sykes S."/>
            <person name="Wortman J."/>
            <person name="Nusbaum C."/>
            <person name="Birren B."/>
        </authorList>
    </citation>
    <scope>NUCLEOTIDE SEQUENCE [LARGE SCALE GENOMIC DNA]</scope>
    <source>
        <strain evidence="1">CJ02B3</strain>
    </source>
</reference>